<dbReference type="OrthoDB" id="11638at2157"/>
<name>B8GI64_METPE</name>
<dbReference type="Gene3D" id="3.60.21.10">
    <property type="match status" value="1"/>
</dbReference>
<dbReference type="InterPro" id="IPR041796">
    <property type="entry name" value="Mre11_N"/>
</dbReference>
<dbReference type="GeneID" id="7270131"/>
<dbReference type="eggNOG" id="arCOG00397">
    <property type="taxonomic scope" value="Archaea"/>
</dbReference>
<gene>
    <name evidence="5" type="ordered locus">Mpal_0019</name>
</gene>
<dbReference type="RefSeq" id="WP_012616734.1">
    <property type="nucleotide sequence ID" value="NC_011832.1"/>
</dbReference>
<evidence type="ECO:0000259" key="4">
    <source>
        <dbReference type="Pfam" id="PF00149"/>
    </source>
</evidence>
<proteinExistence type="predicted"/>
<organism evidence="5 6">
    <name type="scientific">Methanosphaerula palustris (strain ATCC BAA-1556 / DSM 19958 / E1-9c)</name>
    <dbReference type="NCBI Taxonomy" id="521011"/>
    <lineage>
        <taxon>Archaea</taxon>
        <taxon>Methanobacteriati</taxon>
        <taxon>Methanobacteriota</taxon>
        <taxon>Stenosarchaea group</taxon>
        <taxon>Methanomicrobia</taxon>
        <taxon>Methanomicrobiales</taxon>
        <taxon>Methanoregulaceae</taxon>
        <taxon>Methanosphaerula</taxon>
    </lineage>
</organism>
<dbReference type="InterPro" id="IPR029052">
    <property type="entry name" value="Metallo-depent_PP-like"/>
</dbReference>
<sequence length="438" mass="48148">MEERPVQARFAHLADLHIGAWRERMLSTLNMTAFAETISACILKRVDFVVIAGDLFDGNLPDLGVVREAVTHLKRLSDHGIRTYLTYGSHDYSPTGTSIIDILASAGLFCRVSPEGDHQTADGEGLRLPFVIDQPTGVKLTGIYGRKNGLEAALYQDLDRTWLEEEEGTKIFLFHSAISELQPVGKAFEEGVPLTLLPRGFAYYAGGHIHTRISVQMDGYGTIAYPGPLLGHQIQDLEALAAGASRGFFLVTLRGGEATSEFIPVHLPDVIVERVDADQKSPAEVTALLEEVQNSLDVAGAIVLLSVKGTLSSGAPHQVGFKEVRQHLEADGALVVKISRSNLRSPDKAEQMITGENRDEIERTIFAKSTATFSPDSKITDGKTRKILEFLTGENGVSTAVRLLAALEEEKREDERKDDFTLRIRRGVEPLLRHQEDR</sequence>
<dbReference type="STRING" id="521011.Mpal_0019"/>
<keyword evidence="6" id="KW-1185">Reference proteome</keyword>
<dbReference type="InterPro" id="IPR004843">
    <property type="entry name" value="Calcineurin-like_PHP"/>
</dbReference>
<dbReference type="Proteomes" id="UP000002457">
    <property type="component" value="Chromosome"/>
</dbReference>
<evidence type="ECO:0000313" key="5">
    <source>
        <dbReference type="EMBL" id="ACL15415.1"/>
    </source>
</evidence>
<dbReference type="HOGENOM" id="CLU_026621_5_0_2"/>
<evidence type="ECO:0000256" key="2">
    <source>
        <dbReference type="ARBA" id="ARBA00022801"/>
    </source>
</evidence>
<dbReference type="Pfam" id="PF00149">
    <property type="entry name" value="Metallophos"/>
    <property type="match status" value="1"/>
</dbReference>
<accession>B8GI64</accession>
<dbReference type="InterPro" id="IPR050535">
    <property type="entry name" value="DNA_Repair-Maintenance_Comp"/>
</dbReference>
<dbReference type="AlphaFoldDB" id="B8GI64"/>
<dbReference type="SUPFAM" id="SSF56300">
    <property type="entry name" value="Metallo-dependent phosphatases"/>
    <property type="match status" value="1"/>
</dbReference>
<dbReference type="CDD" id="cd00840">
    <property type="entry name" value="MPP_Mre11_N"/>
    <property type="match status" value="1"/>
</dbReference>
<evidence type="ECO:0000256" key="3">
    <source>
        <dbReference type="ARBA" id="ARBA00022839"/>
    </source>
</evidence>
<keyword evidence="2" id="KW-0378">Hydrolase</keyword>
<protein>
    <submittedName>
        <fullName evidence="5">Metallophosphoesterase</fullName>
    </submittedName>
</protein>
<dbReference type="GO" id="GO:0004527">
    <property type="term" value="F:exonuclease activity"/>
    <property type="evidence" value="ECO:0007669"/>
    <property type="project" value="UniProtKB-KW"/>
</dbReference>
<dbReference type="PANTHER" id="PTHR30337:SF0">
    <property type="entry name" value="NUCLEASE SBCCD SUBUNIT D"/>
    <property type="match status" value="1"/>
</dbReference>
<reference evidence="5 6" key="1">
    <citation type="journal article" date="2015" name="Genome Announc.">
        <title>Complete Genome Sequence of Methanosphaerula palustris E1-9CT, a Hydrogenotrophic Methanogen Isolated from a Minerotrophic Fen Peatland.</title>
        <authorList>
            <person name="Cadillo-Quiroz H."/>
            <person name="Browne P."/>
            <person name="Kyrpides N."/>
            <person name="Woyke T."/>
            <person name="Goodwin L."/>
            <person name="Detter C."/>
            <person name="Yavitt J.B."/>
            <person name="Zinder S.H."/>
        </authorList>
    </citation>
    <scope>NUCLEOTIDE SEQUENCE [LARGE SCALE GENOMIC DNA]</scope>
    <source>
        <strain evidence="6">ATCC BAA-1556 / DSM 19958 / E1-9c</strain>
    </source>
</reference>
<keyword evidence="3" id="KW-0269">Exonuclease</keyword>
<keyword evidence="1" id="KW-0540">Nuclease</keyword>
<feature type="domain" description="Calcineurin-like phosphoesterase" evidence="4">
    <location>
        <begin position="9"/>
        <end position="211"/>
    </location>
</feature>
<evidence type="ECO:0000313" key="6">
    <source>
        <dbReference type="Proteomes" id="UP000002457"/>
    </source>
</evidence>
<evidence type="ECO:0000256" key="1">
    <source>
        <dbReference type="ARBA" id="ARBA00022722"/>
    </source>
</evidence>
<dbReference type="KEGG" id="mpl:Mpal_0019"/>
<dbReference type="PANTHER" id="PTHR30337">
    <property type="entry name" value="COMPONENT OF ATP-DEPENDENT DSDNA EXONUCLEASE"/>
    <property type="match status" value="1"/>
</dbReference>
<dbReference type="EMBL" id="CP001338">
    <property type="protein sequence ID" value="ACL15415.1"/>
    <property type="molecule type" value="Genomic_DNA"/>
</dbReference>